<dbReference type="Proteomes" id="UP000245959">
    <property type="component" value="Unassembled WGS sequence"/>
</dbReference>
<name>A0A2U1B6L9_9BACT</name>
<protein>
    <recommendedName>
        <fullName evidence="4">Glycosyl hydrolase family 39</fullName>
    </recommendedName>
</protein>
<organism evidence="2 3">
    <name type="scientific">Victivallis vadensis</name>
    <dbReference type="NCBI Taxonomy" id="172901"/>
    <lineage>
        <taxon>Bacteria</taxon>
        <taxon>Pseudomonadati</taxon>
        <taxon>Lentisphaerota</taxon>
        <taxon>Lentisphaeria</taxon>
        <taxon>Victivallales</taxon>
        <taxon>Victivallaceae</taxon>
        <taxon>Victivallis</taxon>
    </lineage>
</organism>
<evidence type="ECO:0000256" key="1">
    <source>
        <dbReference type="SAM" id="SignalP"/>
    </source>
</evidence>
<comment type="caution">
    <text evidence="2">The sequence shown here is derived from an EMBL/GenBank/DDBJ whole genome shotgun (WGS) entry which is preliminary data.</text>
</comment>
<dbReference type="PROSITE" id="PS51257">
    <property type="entry name" value="PROKAR_LIPOPROTEIN"/>
    <property type="match status" value="1"/>
</dbReference>
<dbReference type="OrthoDB" id="9802522at2"/>
<keyword evidence="3" id="KW-1185">Reference proteome</keyword>
<gene>
    <name evidence="2" type="ORF">C8D82_10778</name>
</gene>
<dbReference type="Gene3D" id="3.20.20.80">
    <property type="entry name" value="Glycosidases"/>
    <property type="match status" value="1"/>
</dbReference>
<dbReference type="AlphaFoldDB" id="A0A2U1B6L9"/>
<evidence type="ECO:0000313" key="3">
    <source>
        <dbReference type="Proteomes" id="UP000245959"/>
    </source>
</evidence>
<dbReference type="GeneID" id="78294633"/>
<dbReference type="RefSeq" id="WP_116883325.1">
    <property type="nucleotide sequence ID" value="NZ_CABMMC010000112.1"/>
</dbReference>
<reference evidence="2 3" key="1">
    <citation type="submission" date="2018-04" db="EMBL/GenBank/DDBJ databases">
        <title>Genomic Encyclopedia of Type Strains, Phase IV (KMG-IV): sequencing the most valuable type-strain genomes for metagenomic binning, comparative biology and taxonomic classification.</title>
        <authorList>
            <person name="Goeker M."/>
        </authorList>
    </citation>
    <scope>NUCLEOTIDE SEQUENCE [LARGE SCALE GENOMIC DNA]</scope>
    <source>
        <strain evidence="2 3">DSM 14823</strain>
    </source>
</reference>
<dbReference type="InterPro" id="IPR017853">
    <property type="entry name" value="GH"/>
</dbReference>
<feature type="signal peptide" evidence="1">
    <location>
        <begin position="1"/>
        <end position="20"/>
    </location>
</feature>
<evidence type="ECO:0000313" key="2">
    <source>
        <dbReference type="EMBL" id="PVY44323.1"/>
    </source>
</evidence>
<dbReference type="EMBL" id="QEKH01000007">
    <property type="protein sequence ID" value="PVY44323.1"/>
    <property type="molecule type" value="Genomic_DNA"/>
</dbReference>
<evidence type="ECO:0008006" key="4">
    <source>
        <dbReference type="Google" id="ProtNLM"/>
    </source>
</evidence>
<accession>A0A2U1B6L9</accession>
<keyword evidence="1" id="KW-0732">Signal</keyword>
<sequence length="516" mass="58693">MHKLLTPFAAGAALLLGACASTDTLQPVPADRTFVNFSGVCHGSVNSAPLWGTALGWDRFDFSWQSFQPQRGKWNNAYLEKYCQRILAAKAKGVKFLPILDYGNGWTADGIPEQEFELGGRVYTVNRRPDGDFDVAGYNKETVNGRPERILIEKRKVSARRMSQRFVPDDQIADWEQFVRKTVTALKAEPYGVEYFQVWNEAHPMSSFWYGDMDTYMKNVHLPAAKIIHELGGKVVYGGWICGESISEFVAYLDRHNAWDSIDVFDLHYFPLAGMEYLARALKERGYEDKGIWQTELGFTAGANFIGNLYPRVLHWALENGWDRGDKYKLFYFAYGTPNDPKAYGYRRGLLLGRELNYSGRSLETLAGVLGGAPLELYGPVRSVPALKPELDERLSSLENFRVGNRIVSAVHMLPNNNAKIFVDWNGDLDTIHIDYENPLLRLKYPELDPARVAKIERVSMYGTRIDLTDRLEKDGNGSAVNVPVREPDRKEFRYTDMPENFLPEVFYTVITLRGE</sequence>
<proteinExistence type="predicted"/>
<dbReference type="SUPFAM" id="SSF51445">
    <property type="entry name" value="(Trans)glycosidases"/>
    <property type="match status" value="1"/>
</dbReference>
<feature type="chain" id="PRO_5015469838" description="Glycosyl hydrolase family 39" evidence="1">
    <location>
        <begin position="21"/>
        <end position="516"/>
    </location>
</feature>